<evidence type="ECO:0000313" key="3">
    <source>
        <dbReference type="EMBL" id="KAK9405365.1"/>
    </source>
</evidence>
<gene>
    <name evidence="3" type="ORF">NXF25_004139</name>
</gene>
<dbReference type="PROSITE" id="PS50805">
    <property type="entry name" value="KRAB"/>
    <property type="match status" value="1"/>
</dbReference>
<proteinExistence type="predicted"/>
<accession>A0AAW1BT71</accession>
<keyword evidence="4" id="KW-1185">Reference proteome</keyword>
<protein>
    <submittedName>
        <fullName evidence="3">Zinc finger protein</fullName>
    </submittedName>
</protein>
<dbReference type="Pfam" id="PF01352">
    <property type="entry name" value="KRAB"/>
    <property type="match status" value="1"/>
</dbReference>
<dbReference type="EMBL" id="JAOTOJ010000002">
    <property type="protein sequence ID" value="KAK9405365.1"/>
    <property type="molecule type" value="Genomic_DNA"/>
</dbReference>
<evidence type="ECO:0000313" key="4">
    <source>
        <dbReference type="Proteomes" id="UP001474421"/>
    </source>
</evidence>
<name>A0AAW1BT71_CROAD</name>
<dbReference type="InterPro" id="IPR050169">
    <property type="entry name" value="Krueppel_C2H2_ZnF"/>
</dbReference>
<dbReference type="PANTHER" id="PTHR23232:SF133">
    <property type="entry name" value="RIKEN CDNA 1700020N01 GENE"/>
    <property type="match status" value="1"/>
</dbReference>
<sequence>MRRPPFCQHALPPAAWHEKESKEAGRCTRKVFPPAPETRYPHKIVPSPFVQPLAASSRAGGISPTKDTHAHTTRKPTRRKQAQISRQPEWKGRTIGQKNQDEENTSLAGQRQRLRRCEETNGPREVQEPFVEVAVEHCKAWGDVMHISQEVDLGKSSQKEPSKNIPTEDGMLLMAPVEVSPLYSGAETVVIHPAQVPLIFDDVAVFFSGEEWALLDCNQKILYREVMLENARNLASLGDGWENENYKEAAFQTVKTEIGEETFQNEQGPRWPEDRQLNAPQVANEELRVSRPLWDKKEPESARNFHKRSLGFASFLNSKRARVGPERQGQIYTHAL</sequence>
<comment type="caution">
    <text evidence="3">The sequence shown here is derived from an EMBL/GenBank/DDBJ whole genome shotgun (WGS) entry which is preliminary data.</text>
</comment>
<feature type="domain" description="KRAB" evidence="2">
    <location>
        <begin position="198"/>
        <end position="283"/>
    </location>
</feature>
<feature type="region of interest" description="Disordered" evidence="1">
    <location>
        <begin position="1"/>
        <end position="122"/>
    </location>
</feature>
<feature type="compositionally biased region" description="Basic residues" evidence="1">
    <location>
        <begin position="71"/>
        <end position="81"/>
    </location>
</feature>
<dbReference type="InterPro" id="IPR036051">
    <property type="entry name" value="KRAB_dom_sf"/>
</dbReference>
<dbReference type="Proteomes" id="UP001474421">
    <property type="component" value="Unassembled WGS sequence"/>
</dbReference>
<reference evidence="3 4" key="1">
    <citation type="journal article" date="2024" name="Proc. Natl. Acad. Sci. U.S.A.">
        <title>The genetic regulatory architecture and epigenomic basis for age-related changes in rattlesnake venom.</title>
        <authorList>
            <person name="Hogan M.P."/>
            <person name="Holding M.L."/>
            <person name="Nystrom G.S."/>
            <person name="Colston T.J."/>
            <person name="Bartlett D.A."/>
            <person name="Mason A.J."/>
            <person name="Ellsworth S.A."/>
            <person name="Rautsaw R.M."/>
            <person name="Lawrence K.C."/>
            <person name="Strickland J.L."/>
            <person name="He B."/>
            <person name="Fraser P."/>
            <person name="Margres M.J."/>
            <person name="Gilbert D.M."/>
            <person name="Gibbs H.L."/>
            <person name="Parkinson C.L."/>
            <person name="Rokyta D.R."/>
        </authorList>
    </citation>
    <scope>NUCLEOTIDE SEQUENCE [LARGE SCALE GENOMIC DNA]</scope>
    <source>
        <strain evidence="3">DRR0105</strain>
    </source>
</reference>
<dbReference type="CDD" id="cd07765">
    <property type="entry name" value="KRAB_A-box"/>
    <property type="match status" value="1"/>
</dbReference>
<dbReference type="PANTHER" id="PTHR23232">
    <property type="entry name" value="KRAB DOMAIN C2H2 ZINC FINGER"/>
    <property type="match status" value="1"/>
</dbReference>
<dbReference type="InterPro" id="IPR001909">
    <property type="entry name" value="KRAB"/>
</dbReference>
<dbReference type="GO" id="GO:0006355">
    <property type="term" value="P:regulation of DNA-templated transcription"/>
    <property type="evidence" value="ECO:0007669"/>
    <property type="project" value="InterPro"/>
</dbReference>
<feature type="compositionally biased region" description="Basic and acidic residues" evidence="1">
    <location>
        <begin position="16"/>
        <end position="26"/>
    </location>
</feature>
<evidence type="ECO:0000259" key="2">
    <source>
        <dbReference type="PROSITE" id="PS50805"/>
    </source>
</evidence>
<dbReference type="SMART" id="SM00349">
    <property type="entry name" value="KRAB"/>
    <property type="match status" value="1"/>
</dbReference>
<dbReference type="AlphaFoldDB" id="A0AAW1BT71"/>
<evidence type="ECO:0000256" key="1">
    <source>
        <dbReference type="SAM" id="MobiDB-lite"/>
    </source>
</evidence>
<dbReference type="Gene3D" id="6.10.140.140">
    <property type="match status" value="1"/>
</dbReference>
<organism evidence="3 4">
    <name type="scientific">Crotalus adamanteus</name>
    <name type="common">Eastern diamondback rattlesnake</name>
    <dbReference type="NCBI Taxonomy" id="8729"/>
    <lineage>
        <taxon>Eukaryota</taxon>
        <taxon>Metazoa</taxon>
        <taxon>Chordata</taxon>
        <taxon>Craniata</taxon>
        <taxon>Vertebrata</taxon>
        <taxon>Euteleostomi</taxon>
        <taxon>Lepidosauria</taxon>
        <taxon>Squamata</taxon>
        <taxon>Bifurcata</taxon>
        <taxon>Unidentata</taxon>
        <taxon>Episquamata</taxon>
        <taxon>Toxicofera</taxon>
        <taxon>Serpentes</taxon>
        <taxon>Colubroidea</taxon>
        <taxon>Viperidae</taxon>
        <taxon>Crotalinae</taxon>
        <taxon>Crotalus</taxon>
    </lineage>
</organism>
<dbReference type="SUPFAM" id="SSF109640">
    <property type="entry name" value="KRAB domain (Kruppel-associated box)"/>
    <property type="match status" value="1"/>
</dbReference>